<feature type="compositionally biased region" description="Polar residues" evidence="1">
    <location>
        <begin position="7"/>
        <end position="17"/>
    </location>
</feature>
<gene>
    <name evidence="2" type="ORF">HYC85_017961</name>
</gene>
<organism evidence="2 3">
    <name type="scientific">Camellia sinensis</name>
    <name type="common">Tea plant</name>
    <name type="synonym">Thea sinensis</name>
    <dbReference type="NCBI Taxonomy" id="4442"/>
    <lineage>
        <taxon>Eukaryota</taxon>
        <taxon>Viridiplantae</taxon>
        <taxon>Streptophyta</taxon>
        <taxon>Embryophyta</taxon>
        <taxon>Tracheophyta</taxon>
        <taxon>Spermatophyta</taxon>
        <taxon>Magnoliopsida</taxon>
        <taxon>eudicotyledons</taxon>
        <taxon>Gunneridae</taxon>
        <taxon>Pentapetalae</taxon>
        <taxon>asterids</taxon>
        <taxon>Ericales</taxon>
        <taxon>Theaceae</taxon>
        <taxon>Camellia</taxon>
    </lineage>
</organism>
<reference evidence="3" key="1">
    <citation type="journal article" date="2020" name="Nat. Commun.">
        <title>Genome assembly of wild tea tree DASZ reveals pedigree and selection history of tea varieties.</title>
        <authorList>
            <person name="Zhang W."/>
            <person name="Zhang Y."/>
            <person name="Qiu H."/>
            <person name="Guo Y."/>
            <person name="Wan H."/>
            <person name="Zhang X."/>
            <person name="Scossa F."/>
            <person name="Alseekh S."/>
            <person name="Zhang Q."/>
            <person name="Wang P."/>
            <person name="Xu L."/>
            <person name="Schmidt M.H."/>
            <person name="Jia X."/>
            <person name="Li D."/>
            <person name="Zhu A."/>
            <person name="Guo F."/>
            <person name="Chen W."/>
            <person name="Ni D."/>
            <person name="Usadel B."/>
            <person name="Fernie A.R."/>
            <person name="Wen W."/>
        </authorList>
    </citation>
    <scope>NUCLEOTIDE SEQUENCE [LARGE SCALE GENOMIC DNA]</scope>
    <source>
        <strain evidence="3">cv. G240</strain>
    </source>
</reference>
<evidence type="ECO:0000313" key="2">
    <source>
        <dbReference type="EMBL" id="KAF5943884.1"/>
    </source>
</evidence>
<dbReference type="Proteomes" id="UP000593564">
    <property type="component" value="Unassembled WGS sequence"/>
</dbReference>
<protein>
    <submittedName>
        <fullName evidence="2">Uncharacterized protein</fullName>
    </submittedName>
</protein>
<dbReference type="AlphaFoldDB" id="A0A7J7GWM1"/>
<keyword evidence="3" id="KW-1185">Reference proteome</keyword>
<dbReference type="EMBL" id="JACBKZ010000008">
    <property type="protein sequence ID" value="KAF5943884.1"/>
    <property type="molecule type" value="Genomic_DNA"/>
</dbReference>
<feature type="region of interest" description="Disordered" evidence="1">
    <location>
        <begin position="1"/>
        <end position="37"/>
    </location>
</feature>
<sequence length="73" mass="8301">MEDRYRGTTNNTHNQYSKPLPCDTDLNQPKKQTAPDQQLATLQQQVHSRFVTPTAECSNSVMFNKIPPPNISK</sequence>
<comment type="caution">
    <text evidence="2">The sequence shown here is derived from an EMBL/GenBank/DDBJ whole genome shotgun (WGS) entry which is preliminary data.</text>
</comment>
<reference evidence="2 3" key="2">
    <citation type="submission" date="2020-07" db="EMBL/GenBank/DDBJ databases">
        <title>Genome assembly of wild tea tree DASZ reveals pedigree and selection history of tea varieties.</title>
        <authorList>
            <person name="Zhang W."/>
        </authorList>
    </citation>
    <scope>NUCLEOTIDE SEQUENCE [LARGE SCALE GENOMIC DNA]</scope>
    <source>
        <strain evidence="3">cv. G240</strain>
        <tissue evidence="2">Leaf</tissue>
    </source>
</reference>
<proteinExistence type="predicted"/>
<evidence type="ECO:0000256" key="1">
    <source>
        <dbReference type="SAM" id="MobiDB-lite"/>
    </source>
</evidence>
<feature type="compositionally biased region" description="Polar residues" evidence="1">
    <location>
        <begin position="25"/>
        <end position="37"/>
    </location>
</feature>
<name>A0A7J7GWM1_CAMSI</name>
<accession>A0A7J7GWM1</accession>
<evidence type="ECO:0000313" key="3">
    <source>
        <dbReference type="Proteomes" id="UP000593564"/>
    </source>
</evidence>